<organism evidence="1 2">
    <name type="scientific">Leyella stercorea DSM 18206</name>
    <dbReference type="NCBI Taxonomy" id="1002367"/>
    <lineage>
        <taxon>Bacteria</taxon>
        <taxon>Pseudomonadati</taxon>
        <taxon>Bacteroidota</taxon>
        <taxon>Bacteroidia</taxon>
        <taxon>Bacteroidales</taxon>
        <taxon>Prevotellaceae</taxon>
        <taxon>Leyella</taxon>
    </lineage>
</organism>
<accession>G6B123</accession>
<sequence length="42" mass="4909">MFLLNILHISYLLNCVFFKIVVTSHCDNNMLNNSIGTYIIYI</sequence>
<dbReference type="HOGENOM" id="CLU_3255982_0_0_10"/>
<dbReference type="EMBL" id="AFZZ01000221">
    <property type="protein sequence ID" value="EHJ36954.1"/>
    <property type="molecule type" value="Genomic_DNA"/>
</dbReference>
<proteinExistence type="predicted"/>
<evidence type="ECO:0000313" key="2">
    <source>
        <dbReference type="Proteomes" id="UP000004407"/>
    </source>
</evidence>
<protein>
    <submittedName>
        <fullName evidence="1">Uncharacterized protein</fullName>
    </submittedName>
</protein>
<name>G6B123_9BACT</name>
<dbReference type="Proteomes" id="UP000004407">
    <property type="component" value="Unassembled WGS sequence"/>
</dbReference>
<evidence type="ECO:0000313" key="1">
    <source>
        <dbReference type="EMBL" id="EHJ36954.1"/>
    </source>
</evidence>
<gene>
    <name evidence="1" type="ORF">HMPREF0673_02592</name>
</gene>
<reference evidence="1 2" key="1">
    <citation type="submission" date="2011-08" db="EMBL/GenBank/DDBJ databases">
        <authorList>
            <person name="Weinstock G."/>
            <person name="Sodergren E."/>
            <person name="Clifton S."/>
            <person name="Fulton L."/>
            <person name="Fulton B."/>
            <person name="Courtney L."/>
            <person name="Fronick C."/>
            <person name="Harrison M."/>
            <person name="Strong C."/>
            <person name="Farmer C."/>
            <person name="Delahaunty K."/>
            <person name="Markovic C."/>
            <person name="Hall O."/>
            <person name="Minx P."/>
            <person name="Tomlinson C."/>
            <person name="Mitreva M."/>
            <person name="Hou S."/>
            <person name="Chen J."/>
            <person name="Wollam A."/>
            <person name="Pepin K.H."/>
            <person name="Johnson M."/>
            <person name="Bhonagiri V."/>
            <person name="Zhang X."/>
            <person name="Suruliraj S."/>
            <person name="Warren W."/>
            <person name="Chinwalla A."/>
            <person name="Mardis E.R."/>
            <person name="Wilson R.K."/>
        </authorList>
    </citation>
    <scope>NUCLEOTIDE SEQUENCE [LARGE SCALE GENOMIC DNA]</scope>
    <source>
        <strain evidence="1 2">DSM 18206</strain>
    </source>
</reference>
<comment type="caution">
    <text evidence="1">The sequence shown here is derived from an EMBL/GenBank/DDBJ whole genome shotgun (WGS) entry which is preliminary data.</text>
</comment>
<dbReference type="AlphaFoldDB" id="G6B123"/>